<sequence>MVEIRESQNPNTAMNQFRNPQNPTPGPPFHVPNLNDVSLDAAQNAQFISSQTGPNLAPGPGIGLSSSTFNLGDNQMDISPDGNADVPSPATSNSRTHSQSGGGSTSHSSYSPGQIPYRPSPRMANRQVPLTRQQTQAQTQPSPSAPASTGNMTGNINANTNFFAVSEDIFASMYSGAGSLGGNDGLGNGFMMGNEWDTGGGMGPGMTPMSDGTWNQMLESMNWDGMSPQGTEQNPR</sequence>
<proteinExistence type="predicted"/>
<evidence type="ECO:0000313" key="3">
    <source>
        <dbReference type="Proteomes" id="UP000799753"/>
    </source>
</evidence>
<evidence type="ECO:0000313" key="2">
    <source>
        <dbReference type="EMBL" id="KAF2637051.1"/>
    </source>
</evidence>
<protein>
    <submittedName>
        <fullName evidence="2">Uncharacterized protein</fullName>
    </submittedName>
</protein>
<accession>A0A6A6RR04</accession>
<dbReference type="AlphaFoldDB" id="A0A6A6RR04"/>
<organism evidence="2 3">
    <name type="scientific">Massarina eburnea CBS 473.64</name>
    <dbReference type="NCBI Taxonomy" id="1395130"/>
    <lineage>
        <taxon>Eukaryota</taxon>
        <taxon>Fungi</taxon>
        <taxon>Dikarya</taxon>
        <taxon>Ascomycota</taxon>
        <taxon>Pezizomycotina</taxon>
        <taxon>Dothideomycetes</taxon>
        <taxon>Pleosporomycetidae</taxon>
        <taxon>Pleosporales</taxon>
        <taxon>Massarineae</taxon>
        <taxon>Massarinaceae</taxon>
        <taxon>Massarina</taxon>
    </lineage>
</organism>
<gene>
    <name evidence="2" type="ORF">P280DRAFT_472567</name>
</gene>
<name>A0A6A6RR04_9PLEO</name>
<feature type="compositionally biased region" description="Low complexity" evidence="1">
    <location>
        <begin position="94"/>
        <end position="114"/>
    </location>
</feature>
<evidence type="ECO:0000256" key="1">
    <source>
        <dbReference type="SAM" id="MobiDB-lite"/>
    </source>
</evidence>
<feature type="region of interest" description="Disordered" evidence="1">
    <location>
        <begin position="50"/>
        <end position="153"/>
    </location>
</feature>
<feature type="region of interest" description="Disordered" evidence="1">
    <location>
        <begin position="1"/>
        <end position="35"/>
    </location>
</feature>
<dbReference type="EMBL" id="MU006795">
    <property type="protein sequence ID" value="KAF2637051.1"/>
    <property type="molecule type" value="Genomic_DNA"/>
</dbReference>
<keyword evidence="3" id="KW-1185">Reference proteome</keyword>
<reference evidence="2" key="1">
    <citation type="journal article" date="2020" name="Stud. Mycol.">
        <title>101 Dothideomycetes genomes: a test case for predicting lifestyles and emergence of pathogens.</title>
        <authorList>
            <person name="Haridas S."/>
            <person name="Albert R."/>
            <person name="Binder M."/>
            <person name="Bloem J."/>
            <person name="Labutti K."/>
            <person name="Salamov A."/>
            <person name="Andreopoulos B."/>
            <person name="Baker S."/>
            <person name="Barry K."/>
            <person name="Bills G."/>
            <person name="Bluhm B."/>
            <person name="Cannon C."/>
            <person name="Castanera R."/>
            <person name="Culley D."/>
            <person name="Daum C."/>
            <person name="Ezra D."/>
            <person name="Gonzalez J."/>
            <person name="Henrissat B."/>
            <person name="Kuo A."/>
            <person name="Liang C."/>
            <person name="Lipzen A."/>
            <person name="Lutzoni F."/>
            <person name="Magnuson J."/>
            <person name="Mondo S."/>
            <person name="Nolan M."/>
            <person name="Ohm R."/>
            <person name="Pangilinan J."/>
            <person name="Park H.-J."/>
            <person name="Ramirez L."/>
            <person name="Alfaro M."/>
            <person name="Sun H."/>
            <person name="Tritt A."/>
            <person name="Yoshinaga Y."/>
            <person name="Zwiers L.-H."/>
            <person name="Turgeon B."/>
            <person name="Goodwin S."/>
            <person name="Spatafora J."/>
            <person name="Crous P."/>
            <person name="Grigoriev I."/>
        </authorList>
    </citation>
    <scope>NUCLEOTIDE SEQUENCE</scope>
    <source>
        <strain evidence="2">CBS 473.64</strain>
    </source>
</reference>
<feature type="compositionally biased region" description="Low complexity" evidence="1">
    <location>
        <begin position="133"/>
        <end position="149"/>
    </location>
</feature>
<feature type="compositionally biased region" description="Polar residues" evidence="1">
    <location>
        <begin position="64"/>
        <end position="77"/>
    </location>
</feature>
<dbReference type="Proteomes" id="UP000799753">
    <property type="component" value="Unassembled WGS sequence"/>
</dbReference>
<feature type="compositionally biased region" description="Polar residues" evidence="1">
    <location>
        <begin position="7"/>
        <end position="21"/>
    </location>
</feature>